<dbReference type="PANTHER" id="PTHR47926:SF507">
    <property type="entry name" value="DYW DOMAIN-CONTAINING PROTEIN"/>
    <property type="match status" value="1"/>
</dbReference>
<dbReference type="Pfam" id="PF20431">
    <property type="entry name" value="E_motif"/>
    <property type="match status" value="1"/>
</dbReference>
<dbReference type="GO" id="GO:0003723">
    <property type="term" value="F:RNA binding"/>
    <property type="evidence" value="ECO:0007669"/>
    <property type="project" value="InterPro"/>
</dbReference>
<dbReference type="InterPro" id="IPR046960">
    <property type="entry name" value="PPR_At4g14850-like_plant"/>
</dbReference>
<dbReference type="EMBL" id="JAIWQS010000007">
    <property type="protein sequence ID" value="KAJ8758598.1"/>
    <property type="molecule type" value="Genomic_DNA"/>
</dbReference>
<feature type="repeat" description="PPR" evidence="2">
    <location>
        <begin position="193"/>
        <end position="227"/>
    </location>
</feature>
<feature type="repeat" description="PPR" evidence="2">
    <location>
        <begin position="294"/>
        <end position="328"/>
    </location>
</feature>
<keyword evidence="1" id="KW-0677">Repeat</keyword>
<feature type="repeat" description="PPR" evidence="2">
    <location>
        <begin position="92"/>
        <end position="126"/>
    </location>
</feature>
<dbReference type="PROSITE" id="PS51375">
    <property type="entry name" value="PPR"/>
    <property type="match status" value="4"/>
</dbReference>
<evidence type="ECO:0000313" key="4">
    <source>
        <dbReference type="Proteomes" id="UP001159364"/>
    </source>
</evidence>
<dbReference type="InterPro" id="IPR046848">
    <property type="entry name" value="E_motif"/>
</dbReference>
<dbReference type="NCBIfam" id="TIGR00756">
    <property type="entry name" value="PPR"/>
    <property type="match status" value="6"/>
</dbReference>
<dbReference type="Pfam" id="PF13041">
    <property type="entry name" value="PPR_2"/>
    <property type="match status" value="3"/>
</dbReference>
<accession>A0AAV8SX63</accession>
<feature type="repeat" description="PPR" evidence="2">
    <location>
        <begin position="263"/>
        <end position="293"/>
    </location>
</feature>
<dbReference type="InterPro" id="IPR002885">
    <property type="entry name" value="PPR_rpt"/>
</dbReference>
<dbReference type="AlphaFoldDB" id="A0AAV8SX63"/>
<evidence type="ECO:0008006" key="5">
    <source>
        <dbReference type="Google" id="ProtNLM"/>
    </source>
</evidence>
<dbReference type="Gene3D" id="1.25.40.10">
    <property type="entry name" value="Tetratricopeptide repeat domain"/>
    <property type="match status" value="4"/>
</dbReference>
<evidence type="ECO:0000256" key="1">
    <source>
        <dbReference type="ARBA" id="ARBA00022737"/>
    </source>
</evidence>
<dbReference type="Pfam" id="PF01535">
    <property type="entry name" value="PPR"/>
    <property type="match status" value="1"/>
</dbReference>
<dbReference type="GO" id="GO:0009451">
    <property type="term" value="P:RNA modification"/>
    <property type="evidence" value="ECO:0007669"/>
    <property type="project" value="InterPro"/>
</dbReference>
<organism evidence="3 4">
    <name type="scientific">Erythroxylum novogranatense</name>
    <dbReference type="NCBI Taxonomy" id="1862640"/>
    <lineage>
        <taxon>Eukaryota</taxon>
        <taxon>Viridiplantae</taxon>
        <taxon>Streptophyta</taxon>
        <taxon>Embryophyta</taxon>
        <taxon>Tracheophyta</taxon>
        <taxon>Spermatophyta</taxon>
        <taxon>Magnoliopsida</taxon>
        <taxon>eudicotyledons</taxon>
        <taxon>Gunneridae</taxon>
        <taxon>Pentapetalae</taxon>
        <taxon>rosids</taxon>
        <taxon>fabids</taxon>
        <taxon>Malpighiales</taxon>
        <taxon>Erythroxylaceae</taxon>
        <taxon>Erythroxylum</taxon>
    </lineage>
</organism>
<evidence type="ECO:0000313" key="3">
    <source>
        <dbReference type="EMBL" id="KAJ8758598.1"/>
    </source>
</evidence>
<dbReference type="InterPro" id="IPR011990">
    <property type="entry name" value="TPR-like_helical_dom_sf"/>
</dbReference>
<dbReference type="PANTHER" id="PTHR47926">
    <property type="entry name" value="PENTATRICOPEPTIDE REPEAT-CONTAINING PROTEIN"/>
    <property type="match status" value="1"/>
</dbReference>
<name>A0AAV8SX63_9ROSI</name>
<comment type="caution">
    <text evidence="3">The sequence shown here is derived from an EMBL/GenBank/DDBJ whole genome shotgun (WGS) entry which is preliminary data.</text>
</comment>
<dbReference type="Proteomes" id="UP001159364">
    <property type="component" value="Linkage Group LG07"/>
</dbReference>
<dbReference type="FunFam" id="1.25.40.10:FF:000242">
    <property type="entry name" value="Pentatricopeptide repeat-containing protein"/>
    <property type="match status" value="1"/>
</dbReference>
<evidence type="ECO:0000256" key="2">
    <source>
        <dbReference type="PROSITE-ProRule" id="PRU00708"/>
    </source>
</evidence>
<sequence length="471" mass="52487">MILCRPRPTTPQSLYQHVHNIPTPYIVQKCIALLQICGSSIFKLKQIHAFSIRRGVPVAHPEMGKHLIYTLVSLSASMIYAHNIFVQIQNPNVFTWNTMIKGYAESKIPKGALEMYHHMCANCFKPDAYTYPFLLKAVARMGDVRIGEKIHSIAIRIGFDSLGFVQNSLIHVYGACGDYESAYKMFELMPQRDVVAWNSVINGLSLNGKFNEALTTYKKMRSEGVEPDGFTMVSLLSACTEVGASALGRSGHAYMLKAGLNENLQANNALMDLYAKCGSIGQAKKVFDEMGERSVVSWTSLIVGLSVNGLGKEALECFAEMEREGIEATEVTFVGVLYACSHCGMINEGFSYFERMQEEYGLVPRLEHFGCLVDLLGRAGFVKEAYDYIQKMPMQPNAVIWRTLLGACTKHGFLALGEVARVQLSQLEPECGGDYVLLSNLYASQQRWPNVHQVRRTMVSRAVRKTPANSQ</sequence>
<gene>
    <name evidence="3" type="ORF">K2173_000319</name>
</gene>
<protein>
    <recommendedName>
        <fullName evidence="5">Pentatricopeptide repeat-containing protein</fullName>
    </recommendedName>
</protein>
<proteinExistence type="predicted"/>
<dbReference type="FunFam" id="1.25.40.10:FF:000427">
    <property type="entry name" value="Pentatricopeptide repeat-containing protein chloroplastic"/>
    <property type="match status" value="1"/>
</dbReference>
<keyword evidence="4" id="KW-1185">Reference proteome</keyword>
<reference evidence="3 4" key="1">
    <citation type="submission" date="2021-09" db="EMBL/GenBank/DDBJ databases">
        <title>Genomic insights and catalytic innovation underlie evolution of tropane alkaloids biosynthesis.</title>
        <authorList>
            <person name="Wang Y.-J."/>
            <person name="Tian T."/>
            <person name="Huang J.-P."/>
            <person name="Huang S.-X."/>
        </authorList>
    </citation>
    <scope>NUCLEOTIDE SEQUENCE [LARGE SCALE GENOMIC DNA]</scope>
    <source>
        <strain evidence="3">KIB-2018</strain>
        <tissue evidence="3">Leaf</tissue>
    </source>
</reference>